<proteinExistence type="predicted"/>
<dbReference type="Proteomes" id="UP000887013">
    <property type="component" value="Unassembled WGS sequence"/>
</dbReference>
<protein>
    <submittedName>
        <fullName evidence="1">Uncharacterized protein</fullName>
    </submittedName>
</protein>
<comment type="caution">
    <text evidence="1">The sequence shown here is derived from an EMBL/GenBank/DDBJ whole genome shotgun (WGS) entry which is preliminary data.</text>
</comment>
<gene>
    <name evidence="1" type="ORF">NPIL_239391</name>
</gene>
<name>A0A8X6R3R8_NEPPI</name>
<organism evidence="1 2">
    <name type="scientific">Nephila pilipes</name>
    <name type="common">Giant wood spider</name>
    <name type="synonym">Nephila maculata</name>
    <dbReference type="NCBI Taxonomy" id="299642"/>
    <lineage>
        <taxon>Eukaryota</taxon>
        <taxon>Metazoa</taxon>
        <taxon>Ecdysozoa</taxon>
        <taxon>Arthropoda</taxon>
        <taxon>Chelicerata</taxon>
        <taxon>Arachnida</taxon>
        <taxon>Araneae</taxon>
        <taxon>Araneomorphae</taxon>
        <taxon>Entelegynae</taxon>
        <taxon>Araneoidea</taxon>
        <taxon>Nephilidae</taxon>
        <taxon>Nephila</taxon>
    </lineage>
</organism>
<dbReference type="EMBL" id="BMAW01132844">
    <property type="protein sequence ID" value="GFU45471.1"/>
    <property type="molecule type" value="Genomic_DNA"/>
</dbReference>
<evidence type="ECO:0000313" key="1">
    <source>
        <dbReference type="EMBL" id="GFU45471.1"/>
    </source>
</evidence>
<dbReference type="AlphaFoldDB" id="A0A8X6R3R8"/>
<reference evidence="1" key="1">
    <citation type="submission" date="2020-08" db="EMBL/GenBank/DDBJ databases">
        <title>Multicomponent nature underlies the extraordinary mechanical properties of spider dragline silk.</title>
        <authorList>
            <person name="Kono N."/>
            <person name="Nakamura H."/>
            <person name="Mori M."/>
            <person name="Yoshida Y."/>
            <person name="Ohtoshi R."/>
            <person name="Malay A.D."/>
            <person name="Moran D.A.P."/>
            <person name="Tomita M."/>
            <person name="Numata K."/>
            <person name="Arakawa K."/>
        </authorList>
    </citation>
    <scope>NUCLEOTIDE SEQUENCE</scope>
</reference>
<evidence type="ECO:0000313" key="2">
    <source>
        <dbReference type="Proteomes" id="UP000887013"/>
    </source>
</evidence>
<accession>A0A8X6R3R8</accession>
<keyword evidence="2" id="KW-1185">Reference proteome</keyword>
<sequence>MRNRYFMETSLAQAQRGKPLTVLSSARVVHVDLFNRLRRLILPHYFNDRFSNVGFKQDRCAIELLYRMEKAFLIPQCFEIPKLCSLPLLQVCCICSESLSI</sequence>